<dbReference type="EMBL" id="JAPDIA010000008">
    <property type="protein sequence ID" value="MDG0813624.1"/>
    <property type="molecule type" value="Genomic_DNA"/>
</dbReference>
<dbReference type="Proteomes" id="UP001153404">
    <property type="component" value="Unassembled WGS sequence"/>
</dbReference>
<sequence>MSNDDRLDEQIKQFYELGPDVHDALPIKDYLLKHGNNQMAWYLLGKEYLSRGQEAKANYCFAQAGPVYEAFESKKEPAAEV</sequence>
<comment type="caution">
    <text evidence="1">The sequence shown here is derived from an EMBL/GenBank/DDBJ whole genome shotgun (WGS) entry which is preliminary data.</text>
</comment>
<gene>
    <name evidence="1" type="ORF">OMP40_33270</name>
</gene>
<name>A0A9X4L4G7_9BACL</name>
<organism evidence="1 2">
    <name type="scientific">Cohnella rhizosphaerae</name>
    <dbReference type="NCBI Taxonomy" id="1457232"/>
    <lineage>
        <taxon>Bacteria</taxon>
        <taxon>Bacillati</taxon>
        <taxon>Bacillota</taxon>
        <taxon>Bacilli</taxon>
        <taxon>Bacillales</taxon>
        <taxon>Paenibacillaceae</taxon>
        <taxon>Cohnella</taxon>
    </lineage>
</organism>
<reference evidence="1" key="1">
    <citation type="submission" date="2022-10" db="EMBL/GenBank/DDBJ databases">
        <title>Comparative genomic analysis of Cohnella hashimotonis sp. nov., isolated from the International Space Station.</title>
        <authorList>
            <person name="Simpson A."/>
            <person name="Venkateswaran K."/>
        </authorList>
    </citation>
    <scope>NUCLEOTIDE SEQUENCE</scope>
    <source>
        <strain evidence="1">DSM 28161</strain>
    </source>
</reference>
<dbReference type="AlphaFoldDB" id="A0A9X4L4G7"/>
<proteinExistence type="predicted"/>
<protein>
    <submittedName>
        <fullName evidence="1">Uncharacterized protein</fullName>
    </submittedName>
</protein>
<evidence type="ECO:0000313" key="1">
    <source>
        <dbReference type="EMBL" id="MDG0813624.1"/>
    </source>
</evidence>
<evidence type="ECO:0000313" key="2">
    <source>
        <dbReference type="Proteomes" id="UP001153404"/>
    </source>
</evidence>
<keyword evidence="2" id="KW-1185">Reference proteome</keyword>
<dbReference type="RefSeq" id="WP_277537688.1">
    <property type="nucleotide sequence ID" value="NZ_JAPDIA010000008.1"/>
</dbReference>
<accession>A0A9X4L4G7</accession>